<protein>
    <submittedName>
        <fullName evidence="1">7842_t:CDS:1</fullName>
    </submittedName>
</protein>
<reference evidence="1" key="1">
    <citation type="submission" date="2021-06" db="EMBL/GenBank/DDBJ databases">
        <authorList>
            <person name="Kallberg Y."/>
            <person name="Tangrot J."/>
            <person name="Rosling A."/>
        </authorList>
    </citation>
    <scope>NUCLEOTIDE SEQUENCE</scope>
    <source>
        <strain evidence="1">AZ414A</strain>
    </source>
</reference>
<evidence type="ECO:0000313" key="2">
    <source>
        <dbReference type="Proteomes" id="UP000789706"/>
    </source>
</evidence>
<organism evidence="1 2">
    <name type="scientific">Diversispora eburnea</name>
    <dbReference type="NCBI Taxonomy" id="1213867"/>
    <lineage>
        <taxon>Eukaryota</taxon>
        <taxon>Fungi</taxon>
        <taxon>Fungi incertae sedis</taxon>
        <taxon>Mucoromycota</taxon>
        <taxon>Glomeromycotina</taxon>
        <taxon>Glomeromycetes</taxon>
        <taxon>Diversisporales</taxon>
        <taxon>Diversisporaceae</taxon>
        <taxon>Diversispora</taxon>
    </lineage>
</organism>
<gene>
    <name evidence="1" type="ORF">DEBURN_LOCUS11875</name>
</gene>
<keyword evidence="2" id="KW-1185">Reference proteome</keyword>
<proteinExistence type="predicted"/>
<comment type="caution">
    <text evidence="1">The sequence shown here is derived from an EMBL/GenBank/DDBJ whole genome shotgun (WGS) entry which is preliminary data.</text>
</comment>
<feature type="non-terminal residue" evidence="1">
    <location>
        <position position="1"/>
    </location>
</feature>
<dbReference type="EMBL" id="CAJVPK010009046">
    <property type="protein sequence ID" value="CAG8664588.1"/>
    <property type="molecule type" value="Genomic_DNA"/>
</dbReference>
<dbReference type="AlphaFoldDB" id="A0A9N9E5H9"/>
<name>A0A9N9E5H9_9GLOM</name>
<feature type="non-terminal residue" evidence="1">
    <location>
        <position position="58"/>
    </location>
</feature>
<sequence length="58" mass="7064">ESIWKSEFHDRGANVSTLKYSEQYYLFRYCSYLKKKKMFELDLAYFIIPTGAFFGYRI</sequence>
<evidence type="ECO:0000313" key="1">
    <source>
        <dbReference type="EMBL" id="CAG8664588.1"/>
    </source>
</evidence>
<dbReference type="Proteomes" id="UP000789706">
    <property type="component" value="Unassembled WGS sequence"/>
</dbReference>
<accession>A0A9N9E5H9</accession>